<dbReference type="RefSeq" id="WP_016865996.1">
    <property type="nucleotide sequence ID" value="NZ_CAWNVR010000232.1"/>
</dbReference>
<evidence type="ECO:0000256" key="5">
    <source>
        <dbReference type="SAM" id="Phobius"/>
    </source>
</evidence>
<keyword evidence="5" id="KW-0812">Transmembrane</keyword>
<evidence type="ECO:0000256" key="4">
    <source>
        <dbReference type="SAM" id="MobiDB-lite"/>
    </source>
</evidence>
<dbReference type="CDD" id="cd05233">
    <property type="entry name" value="SDR_c"/>
    <property type="match status" value="1"/>
</dbReference>
<dbReference type="InterPro" id="IPR036291">
    <property type="entry name" value="NAD(P)-bd_dom_sf"/>
</dbReference>
<keyword evidence="8" id="KW-1185">Reference proteome</keyword>
<dbReference type="FunFam" id="3.40.50.720:FF:000084">
    <property type="entry name" value="Short-chain dehydrogenase reductase"/>
    <property type="match status" value="1"/>
</dbReference>
<protein>
    <submittedName>
        <fullName evidence="7">NAD(P)-dependent oxidoreductase</fullName>
    </submittedName>
</protein>
<comment type="similarity">
    <text evidence="1 3">Belongs to the short-chain dehydrogenases/reductases (SDR) family.</text>
</comment>
<keyword evidence="5" id="KW-1133">Transmembrane helix</keyword>
<feature type="region of interest" description="Disordered" evidence="4">
    <location>
        <begin position="313"/>
        <end position="333"/>
    </location>
</feature>
<keyword evidence="2" id="KW-0560">Oxidoreductase</keyword>
<evidence type="ECO:0000259" key="6">
    <source>
        <dbReference type="SMART" id="SM00822"/>
    </source>
</evidence>
<dbReference type="InterPro" id="IPR057326">
    <property type="entry name" value="KR_dom"/>
</dbReference>
<organism evidence="7 8">
    <name type="scientific">Fischerella muscicola CCMEE 5323</name>
    <dbReference type="NCBI Taxonomy" id="2019572"/>
    <lineage>
        <taxon>Bacteria</taxon>
        <taxon>Bacillati</taxon>
        <taxon>Cyanobacteriota</taxon>
        <taxon>Cyanophyceae</taxon>
        <taxon>Nostocales</taxon>
        <taxon>Hapalosiphonaceae</taxon>
        <taxon>Fischerella</taxon>
    </lineage>
</organism>
<dbReference type="SMART" id="SM00822">
    <property type="entry name" value="PKS_KR"/>
    <property type="match status" value="1"/>
</dbReference>
<dbReference type="PANTHER" id="PTHR44196:SF1">
    <property type="entry name" value="DEHYDROGENASE_REDUCTASE SDR FAMILY MEMBER 7B"/>
    <property type="match status" value="1"/>
</dbReference>
<dbReference type="Pfam" id="PF00106">
    <property type="entry name" value="adh_short"/>
    <property type="match status" value="1"/>
</dbReference>
<dbReference type="AlphaFoldDB" id="A0A2N6K9J2"/>
<keyword evidence="5" id="KW-0472">Membrane</keyword>
<dbReference type="PROSITE" id="PS00061">
    <property type="entry name" value="ADH_SHORT"/>
    <property type="match status" value="1"/>
</dbReference>
<sequence>MNNIYQNYQNPFILAVLIVAALLVIQIIVRWWREQQYSLKGKTVLITGGSRGLGLVMARQLVQKGARLAICARDTSELEKARIDLQQRGGEVLAVPCDVTDELEVKQMMRFVSDRFGQIDVLINNAGTIQVGPMQEMTLDDYEEAIKIHFWAPLYTTLAVLPMMRQRREGRIVNISSIGGKVSVPHLLPYSASKFALVGLSEGMHSELAKDGIVVTTVCPGLMRTGSPYNAFFKGKHRQEYAWFSISDSLPLLSMSAESAAKQIIAAFRRGDAEVTLSLPAQIGEKFHALFPGFTSVLLGWVNRFLPEADGIGSDRVSGKESQSSISPSVLTSLSDQAAQQNNQFFQENSKMS</sequence>
<dbReference type="SUPFAM" id="SSF51735">
    <property type="entry name" value="NAD(P)-binding Rossmann-fold domains"/>
    <property type="match status" value="1"/>
</dbReference>
<dbReference type="EMBL" id="NRQW01000001">
    <property type="protein sequence ID" value="PLZ94654.1"/>
    <property type="molecule type" value="Genomic_DNA"/>
</dbReference>
<dbReference type="InterPro" id="IPR002347">
    <property type="entry name" value="SDR_fam"/>
</dbReference>
<evidence type="ECO:0000313" key="7">
    <source>
        <dbReference type="EMBL" id="PLZ94654.1"/>
    </source>
</evidence>
<accession>A0A2N6K9J2</accession>
<feature type="compositionally biased region" description="Low complexity" evidence="4">
    <location>
        <begin position="322"/>
        <end position="333"/>
    </location>
</feature>
<dbReference type="PRINTS" id="PR00080">
    <property type="entry name" value="SDRFAMILY"/>
</dbReference>
<feature type="domain" description="Ketoreductase" evidence="6">
    <location>
        <begin position="42"/>
        <end position="221"/>
    </location>
</feature>
<dbReference type="PRINTS" id="PR00081">
    <property type="entry name" value="GDHRDH"/>
</dbReference>
<dbReference type="Proteomes" id="UP000235036">
    <property type="component" value="Unassembled WGS sequence"/>
</dbReference>
<evidence type="ECO:0000256" key="2">
    <source>
        <dbReference type="ARBA" id="ARBA00023002"/>
    </source>
</evidence>
<comment type="caution">
    <text evidence="7">The sequence shown here is derived from an EMBL/GenBank/DDBJ whole genome shotgun (WGS) entry which is preliminary data.</text>
</comment>
<reference evidence="7 8" key="1">
    <citation type="submission" date="2017-08" db="EMBL/GenBank/DDBJ databases">
        <title>Genomes of Fischerella (Mastigocladus) sp. strains.</title>
        <authorList>
            <person name="Miller S.R."/>
        </authorList>
    </citation>
    <scope>NUCLEOTIDE SEQUENCE [LARGE SCALE GENOMIC DNA]</scope>
    <source>
        <strain evidence="7 8">CCMEE 5323</strain>
    </source>
</reference>
<feature type="transmembrane region" description="Helical" evidence="5">
    <location>
        <begin position="12"/>
        <end position="32"/>
    </location>
</feature>
<evidence type="ECO:0000256" key="3">
    <source>
        <dbReference type="RuleBase" id="RU000363"/>
    </source>
</evidence>
<dbReference type="GO" id="GO:0016020">
    <property type="term" value="C:membrane"/>
    <property type="evidence" value="ECO:0007669"/>
    <property type="project" value="TreeGrafter"/>
</dbReference>
<gene>
    <name evidence="7" type="ORF">CEN44_00050</name>
</gene>
<proteinExistence type="inferred from homology"/>
<name>A0A2N6K9J2_FISMU</name>
<dbReference type="GO" id="GO:0016491">
    <property type="term" value="F:oxidoreductase activity"/>
    <property type="evidence" value="ECO:0007669"/>
    <property type="project" value="UniProtKB-KW"/>
</dbReference>
<evidence type="ECO:0000313" key="8">
    <source>
        <dbReference type="Proteomes" id="UP000235036"/>
    </source>
</evidence>
<dbReference type="PANTHER" id="PTHR44196">
    <property type="entry name" value="DEHYDROGENASE/REDUCTASE SDR FAMILY MEMBER 7B"/>
    <property type="match status" value="1"/>
</dbReference>
<evidence type="ECO:0000256" key="1">
    <source>
        <dbReference type="ARBA" id="ARBA00006484"/>
    </source>
</evidence>
<dbReference type="Gene3D" id="3.40.50.720">
    <property type="entry name" value="NAD(P)-binding Rossmann-like Domain"/>
    <property type="match status" value="1"/>
</dbReference>
<dbReference type="InterPro" id="IPR020904">
    <property type="entry name" value="Sc_DH/Rdtase_CS"/>
</dbReference>